<dbReference type="AlphaFoldDB" id="A0A4U5PCN2"/>
<sequence>MDNPPSERRRRLRRPPRIIFACFRAFDTTTDDLPGFLCCDGSHYAKSGPRTPQPAIKLILSSTATASTAASSLFTRGRLREAAKALSCAFSASEPNREGSAPVVVAPRSLAAHRLTSSARLFCNIREEKKTTKKALRALIRSSLLNQLSISNRSTADSAASLRLPSSLPFPATPLVLQLLHLVFISRFIIGSAPRRQNVAFPQEPAFRVESRDENGVRDVLPYSTVAYCNLVLAELCPSEHECFVSSKTGKTSTGLLSVQLLGLSNLLAPEFLFRRAAEEDAEAPAESPRRHRRSSHVRCVLSVLF</sequence>
<evidence type="ECO:0000313" key="1">
    <source>
        <dbReference type="EMBL" id="TKR94066.1"/>
    </source>
</evidence>
<protein>
    <submittedName>
        <fullName evidence="1">Uncharacterized protein</fullName>
    </submittedName>
</protein>
<comment type="caution">
    <text evidence="1">The sequence shown here is derived from an EMBL/GenBank/DDBJ whole genome shotgun (WGS) entry which is preliminary data.</text>
</comment>
<organism evidence="1 2">
    <name type="scientific">Steinernema carpocapsae</name>
    <name type="common">Entomopathogenic nematode</name>
    <dbReference type="NCBI Taxonomy" id="34508"/>
    <lineage>
        <taxon>Eukaryota</taxon>
        <taxon>Metazoa</taxon>
        <taxon>Ecdysozoa</taxon>
        <taxon>Nematoda</taxon>
        <taxon>Chromadorea</taxon>
        <taxon>Rhabditida</taxon>
        <taxon>Tylenchina</taxon>
        <taxon>Panagrolaimomorpha</taxon>
        <taxon>Strongyloidoidea</taxon>
        <taxon>Steinernematidae</taxon>
        <taxon>Steinernema</taxon>
    </lineage>
</organism>
<dbReference type="Proteomes" id="UP000298663">
    <property type="component" value="Unassembled WGS sequence"/>
</dbReference>
<accession>A0A4U5PCN2</accession>
<name>A0A4U5PCN2_STECR</name>
<reference evidence="1 2" key="2">
    <citation type="journal article" date="2019" name="G3 (Bethesda)">
        <title>Hybrid Assembly of the Genome of the Entomopathogenic Nematode Steinernema carpocapsae Identifies the X-Chromosome.</title>
        <authorList>
            <person name="Serra L."/>
            <person name="Macchietto M."/>
            <person name="Macias-Munoz A."/>
            <person name="McGill C.J."/>
            <person name="Rodriguez I.M."/>
            <person name="Rodriguez B."/>
            <person name="Murad R."/>
            <person name="Mortazavi A."/>
        </authorList>
    </citation>
    <scope>NUCLEOTIDE SEQUENCE [LARGE SCALE GENOMIC DNA]</scope>
    <source>
        <strain evidence="1 2">ALL</strain>
    </source>
</reference>
<gene>
    <name evidence="1" type="ORF">L596_008407</name>
</gene>
<keyword evidence="2" id="KW-1185">Reference proteome</keyword>
<reference evidence="1 2" key="1">
    <citation type="journal article" date="2015" name="Genome Biol.">
        <title>Comparative genomics of Steinernema reveals deeply conserved gene regulatory networks.</title>
        <authorList>
            <person name="Dillman A.R."/>
            <person name="Macchietto M."/>
            <person name="Porter C.F."/>
            <person name="Rogers A."/>
            <person name="Williams B."/>
            <person name="Antoshechkin I."/>
            <person name="Lee M.M."/>
            <person name="Goodwin Z."/>
            <person name="Lu X."/>
            <person name="Lewis E.E."/>
            <person name="Goodrich-Blair H."/>
            <person name="Stock S.P."/>
            <person name="Adams B.J."/>
            <person name="Sternberg P.W."/>
            <person name="Mortazavi A."/>
        </authorList>
    </citation>
    <scope>NUCLEOTIDE SEQUENCE [LARGE SCALE GENOMIC DNA]</scope>
    <source>
        <strain evidence="1 2">ALL</strain>
    </source>
</reference>
<evidence type="ECO:0000313" key="2">
    <source>
        <dbReference type="Proteomes" id="UP000298663"/>
    </source>
</evidence>
<proteinExistence type="predicted"/>
<dbReference type="EMBL" id="AZBU02000002">
    <property type="protein sequence ID" value="TKR94066.1"/>
    <property type="molecule type" value="Genomic_DNA"/>
</dbReference>